<dbReference type="EMBL" id="KN833923">
    <property type="protein sequence ID" value="KIK14772.1"/>
    <property type="molecule type" value="Genomic_DNA"/>
</dbReference>
<feature type="compositionally biased region" description="Polar residues" evidence="1">
    <location>
        <begin position="102"/>
        <end position="115"/>
    </location>
</feature>
<keyword evidence="3" id="KW-1185">Reference proteome</keyword>
<dbReference type="Proteomes" id="UP000054018">
    <property type="component" value="Unassembled WGS sequence"/>
</dbReference>
<feature type="region of interest" description="Disordered" evidence="1">
    <location>
        <begin position="76"/>
        <end position="115"/>
    </location>
</feature>
<feature type="compositionally biased region" description="Polar residues" evidence="1">
    <location>
        <begin position="82"/>
        <end position="91"/>
    </location>
</feature>
<dbReference type="STRING" id="765257.A0A0C9YX43"/>
<organism evidence="2 3">
    <name type="scientific">Pisolithus microcarpus 441</name>
    <dbReference type="NCBI Taxonomy" id="765257"/>
    <lineage>
        <taxon>Eukaryota</taxon>
        <taxon>Fungi</taxon>
        <taxon>Dikarya</taxon>
        <taxon>Basidiomycota</taxon>
        <taxon>Agaricomycotina</taxon>
        <taxon>Agaricomycetes</taxon>
        <taxon>Agaricomycetidae</taxon>
        <taxon>Boletales</taxon>
        <taxon>Sclerodermatineae</taxon>
        <taxon>Pisolithaceae</taxon>
        <taxon>Pisolithus</taxon>
    </lineage>
</organism>
<evidence type="ECO:0000313" key="2">
    <source>
        <dbReference type="EMBL" id="KIK14772.1"/>
    </source>
</evidence>
<proteinExistence type="predicted"/>
<evidence type="ECO:0000313" key="3">
    <source>
        <dbReference type="Proteomes" id="UP000054018"/>
    </source>
</evidence>
<dbReference type="OrthoDB" id="3204217at2759"/>
<sequence length="381" mass="41980">MSTTSLAQSRPAKILRAGFSHNDWLGLKALFAKAVGLFNDGESKTEDVVALTRAVIHQCHRALLSHLDIILGASENRERQPSKASSRSPDQQFLCLPEHHGSPTTPRDQGWTTCSENESKTNDFLGELHGILGTALFFFGKTIGKNGSLALPGEPDTALPYWLSALDVFESGYNLPPRTNASYSCREHWLLAVSDSRVLIALIGQFITEKENRRGAGELFTRDSKWARNSPLGTIVALRPPPTQRMALSLMTLSELMLIATDQFMRGILHMPHHASVDFPQFSRAGELLTIATEVLEVVERLPSLEERRRWATWVQSVLNLIKPEMTTEGEAERCALTRLRCTPLVQLAHGTGVTDDGPTSSTHDAELLMAAAFPLPLPCP</sequence>
<gene>
    <name evidence="2" type="ORF">PISMIDRAFT_344211</name>
</gene>
<name>A0A0C9YX43_9AGAM</name>
<accession>A0A0C9YX43</accession>
<dbReference type="HOGENOM" id="CLU_725857_0_0_1"/>
<reference evidence="3" key="2">
    <citation type="submission" date="2015-01" db="EMBL/GenBank/DDBJ databases">
        <title>Evolutionary Origins and Diversification of the Mycorrhizal Mutualists.</title>
        <authorList>
            <consortium name="DOE Joint Genome Institute"/>
            <consortium name="Mycorrhizal Genomics Consortium"/>
            <person name="Kohler A."/>
            <person name="Kuo A."/>
            <person name="Nagy L.G."/>
            <person name="Floudas D."/>
            <person name="Copeland A."/>
            <person name="Barry K.W."/>
            <person name="Cichocki N."/>
            <person name="Veneault-Fourrey C."/>
            <person name="LaButti K."/>
            <person name="Lindquist E.A."/>
            <person name="Lipzen A."/>
            <person name="Lundell T."/>
            <person name="Morin E."/>
            <person name="Murat C."/>
            <person name="Riley R."/>
            <person name="Ohm R."/>
            <person name="Sun H."/>
            <person name="Tunlid A."/>
            <person name="Henrissat B."/>
            <person name="Grigoriev I.V."/>
            <person name="Hibbett D.S."/>
            <person name="Martin F."/>
        </authorList>
    </citation>
    <scope>NUCLEOTIDE SEQUENCE [LARGE SCALE GENOMIC DNA]</scope>
    <source>
        <strain evidence="3">441</strain>
    </source>
</reference>
<protein>
    <submittedName>
        <fullName evidence="2">Uncharacterized protein</fullName>
    </submittedName>
</protein>
<dbReference type="AlphaFoldDB" id="A0A0C9YX43"/>
<evidence type="ECO:0000256" key="1">
    <source>
        <dbReference type="SAM" id="MobiDB-lite"/>
    </source>
</evidence>
<reference evidence="2 3" key="1">
    <citation type="submission" date="2014-04" db="EMBL/GenBank/DDBJ databases">
        <authorList>
            <consortium name="DOE Joint Genome Institute"/>
            <person name="Kuo A."/>
            <person name="Kohler A."/>
            <person name="Costa M.D."/>
            <person name="Nagy L.G."/>
            <person name="Floudas D."/>
            <person name="Copeland A."/>
            <person name="Barry K.W."/>
            <person name="Cichocki N."/>
            <person name="Veneault-Fourrey C."/>
            <person name="LaButti K."/>
            <person name="Lindquist E.A."/>
            <person name="Lipzen A."/>
            <person name="Lundell T."/>
            <person name="Morin E."/>
            <person name="Murat C."/>
            <person name="Sun H."/>
            <person name="Tunlid A."/>
            <person name="Henrissat B."/>
            <person name="Grigoriev I.V."/>
            <person name="Hibbett D.S."/>
            <person name="Martin F."/>
            <person name="Nordberg H.P."/>
            <person name="Cantor M.N."/>
            <person name="Hua S.X."/>
        </authorList>
    </citation>
    <scope>NUCLEOTIDE SEQUENCE [LARGE SCALE GENOMIC DNA]</scope>
    <source>
        <strain evidence="2 3">441</strain>
    </source>
</reference>